<comment type="similarity">
    <text evidence="3 13">Belongs to the guanylate kinase family.</text>
</comment>
<dbReference type="Pfam" id="PF22525">
    <property type="entry name" value="H2TH_5"/>
    <property type="match status" value="1"/>
</dbReference>
<dbReference type="RefSeq" id="WP_155052112.1">
    <property type="nucleotide sequence ID" value="NZ_BAAAIB010000008.1"/>
</dbReference>
<dbReference type="InterPro" id="IPR027417">
    <property type="entry name" value="P-loop_NTPase"/>
</dbReference>
<dbReference type="SMART" id="SM00072">
    <property type="entry name" value="GuKc"/>
    <property type="match status" value="1"/>
</dbReference>
<sequence length="328" mass="36071">MSDRAVASAPPEVDRVAASRAAVAARRARAAVKHDIAEGVRSPLDVLRAAYDEPEGVEGRLRVSEFLTSIPAIGQTKCARIMEELQIANSKRLGGLGRLQRRRLREFTAGWVADHGGTGDRLVVLAGPTAVGKGTVAGYIREHHPDVKLSVSATTRAPRPGEVEGEHYFFVSDDDFDRMVEAGELLEWATVHNAYRYGTPRRPVEEAIAAGSSVLLEIDIQGARSVRRAMPEATLVFLLPPTWDELVRRLVGRGTESPAEQQRRLETAKVELAAVEEFDHQVVNHEVREAAQKVVDLMRPRRGRRQPASRHDLPRTGGAPHLKESLHG</sequence>
<feature type="region of interest" description="Disordered" evidence="14">
    <location>
        <begin position="298"/>
        <end position="328"/>
    </location>
</feature>
<reference evidence="16 17" key="1">
    <citation type="submission" date="2019-11" db="EMBL/GenBank/DDBJ databases">
        <title>Agromyces kandeliae sp. nov., isolated from mangrove soil.</title>
        <authorList>
            <person name="Wang R."/>
        </authorList>
    </citation>
    <scope>NUCLEOTIDE SEQUENCE [LARGE SCALE GENOMIC DNA]</scope>
    <source>
        <strain evidence="16 17">JCM 11433</strain>
    </source>
</reference>
<keyword evidence="8 13" id="KW-0547">Nucleotide-binding</keyword>
<feature type="binding site" evidence="13">
    <location>
        <begin position="127"/>
        <end position="134"/>
    </location>
    <ligand>
        <name>ATP</name>
        <dbReference type="ChEBI" id="CHEBI:30616"/>
    </ligand>
</feature>
<dbReference type="PANTHER" id="PTHR23117">
    <property type="entry name" value="GUANYLATE KINASE-RELATED"/>
    <property type="match status" value="1"/>
</dbReference>
<proteinExistence type="inferred from homology"/>
<evidence type="ECO:0000256" key="8">
    <source>
        <dbReference type="ARBA" id="ARBA00022741"/>
    </source>
</evidence>
<dbReference type="PANTHER" id="PTHR23117:SF13">
    <property type="entry name" value="GUANYLATE KINASE"/>
    <property type="match status" value="1"/>
</dbReference>
<dbReference type="Gene3D" id="3.40.50.300">
    <property type="entry name" value="P-loop containing nucleotide triphosphate hydrolases"/>
    <property type="match status" value="1"/>
</dbReference>
<dbReference type="GO" id="GO:0004385">
    <property type="term" value="F:GMP kinase activity"/>
    <property type="evidence" value="ECO:0007669"/>
    <property type="project" value="UniProtKB-UniRule"/>
</dbReference>
<dbReference type="NCBIfam" id="TIGR03263">
    <property type="entry name" value="guanyl_kin"/>
    <property type="match status" value="1"/>
</dbReference>
<dbReference type="InterPro" id="IPR047806">
    <property type="entry name" value="IHF_actinobact"/>
</dbReference>
<dbReference type="Proteomes" id="UP000433071">
    <property type="component" value="Unassembled WGS sequence"/>
</dbReference>
<dbReference type="CDD" id="cd00071">
    <property type="entry name" value="GMPK"/>
    <property type="match status" value="1"/>
</dbReference>
<gene>
    <name evidence="13" type="primary">gmk</name>
    <name evidence="16" type="ORF">GJ743_11810</name>
</gene>
<dbReference type="HAMAP" id="MF_00328">
    <property type="entry name" value="Guanylate_kinase"/>
    <property type="match status" value="1"/>
</dbReference>
<dbReference type="Gene3D" id="1.10.8.50">
    <property type="match status" value="1"/>
</dbReference>
<dbReference type="InterPro" id="IPR055201">
    <property type="entry name" value="IHF-like_H2TH"/>
</dbReference>
<dbReference type="PROSITE" id="PS50052">
    <property type="entry name" value="GUANYLATE_KINASE_2"/>
    <property type="match status" value="1"/>
</dbReference>
<keyword evidence="9 13" id="KW-0418">Kinase</keyword>
<keyword evidence="17" id="KW-1185">Reference proteome</keyword>
<comment type="catalytic activity">
    <reaction evidence="12 13">
        <text>GMP + ATP = GDP + ADP</text>
        <dbReference type="Rhea" id="RHEA:20780"/>
        <dbReference type="ChEBI" id="CHEBI:30616"/>
        <dbReference type="ChEBI" id="CHEBI:58115"/>
        <dbReference type="ChEBI" id="CHEBI:58189"/>
        <dbReference type="ChEBI" id="CHEBI:456216"/>
        <dbReference type="EC" id="2.7.4.8"/>
    </reaction>
</comment>
<dbReference type="InterPro" id="IPR008144">
    <property type="entry name" value="Guanylate_kin-like_dom"/>
</dbReference>
<feature type="domain" description="Guanylate kinase-like" evidence="15">
    <location>
        <begin position="120"/>
        <end position="299"/>
    </location>
</feature>
<name>A0A6I3M8H7_9MICO</name>
<evidence type="ECO:0000313" key="17">
    <source>
        <dbReference type="Proteomes" id="UP000433071"/>
    </source>
</evidence>
<comment type="function">
    <text evidence="1 13">Essential for recycling GMP and indirectly, cGMP.</text>
</comment>
<dbReference type="AlphaFoldDB" id="A0A6I3M8H7"/>
<evidence type="ECO:0000256" key="1">
    <source>
        <dbReference type="ARBA" id="ARBA00003531"/>
    </source>
</evidence>
<evidence type="ECO:0000256" key="14">
    <source>
        <dbReference type="SAM" id="MobiDB-lite"/>
    </source>
</evidence>
<dbReference type="EMBL" id="WMLB01000025">
    <property type="protein sequence ID" value="MTH69058.1"/>
    <property type="molecule type" value="Genomic_DNA"/>
</dbReference>
<evidence type="ECO:0000256" key="12">
    <source>
        <dbReference type="ARBA" id="ARBA00048594"/>
    </source>
</evidence>
<evidence type="ECO:0000256" key="6">
    <source>
        <dbReference type="ARBA" id="ARBA00022490"/>
    </source>
</evidence>
<dbReference type="GO" id="GO:0005829">
    <property type="term" value="C:cytosol"/>
    <property type="evidence" value="ECO:0007669"/>
    <property type="project" value="TreeGrafter"/>
</dbReference>
<dbReference type="NCBIfam" id="NF041260">
    <property type="entry name" value="actino_IHF"/>
    <property type="match status" value="1"/>
</dbReference>
<dbReference type="Pfam" id="PF00625">
    <property type="entry name" value="Guanylate_kin"/>
    <property type="match status" value="1"/>
</dbReference>
<evidence type="ECO:0000256" key="5">
    <source>
        <dbReference type="ARBA" id="ARBA00016296"/>
    </source>
</evidence>
<evidence type="ECO:0000256" key="7">
    <source>
        <dbReference type="ARBA" id="ARBA00022679"/>
    </source>
</evidence>
<evidence type="ECO:0000256" key="11">
    <source>
        <dbReference type="ARBA" id="ARBA00030128"/>
    </source>
</evidence>
<evidence type="ECO:0000256" key="3">
    <source>
        <dbReference type="ARBA" id="ARBA00005790"/>
    </source>
</evidence>
<comment type="caution">
    <text evidence="16">The sequence shown here is derived from an EMBL/GenBank/DDBJ whole genome shotgun (WGS) entry which is preliminary data.</text>
</comment>
<dbReference type="FunFam" id="3.30.63.10:FF:000005">
    <property type="entry name" value="Guanylate kinase"/>
    <property type="match status" value="1"/>
</dbReference>
<dbReference type="GO" id="GO:0005524">
    <property type="term" value="F:ATP binding"/>
    <property type="evidence" value="ECO:0007669"/>
    <property type="project" value="UniProtKB-UniRule"/>
</dbReference>
<evidence type="ECO:0000313" key="16">
    <source>
        <dbReference type="EMBL" id="MTH69058.1"/>
    </source>
</evidence>
<evidence type="ECO:0000259" key="15">
    <source>
        <dbReference type="PROSITE" id="PS50052"/>
    </source>
</evidence>
<dbReference type="EC" id="2.7.4.8" evidence="4 13"/>
<dbReference type="PROSITE" id="PS00856">
    <property type="entry name" value="GUANYLATE_KINASE_1"/>
    <property type="match status" value="1"/>
</dbReference>
<dbReference type="SUPFAM" id="SSF52540">
    <property type="entry name" value="P-loop containing nucleoside triphosphate hydrolases"/>
    <property type="match status" value="1"/>
</dbReference>
<protein>
    <recommendedName>
        <fullName evidence="5 13">Guanylate kinase</fullName>
        <ecNumber evidence="4 13">2.7.4.8</ecNumber>
    </recommendedName>
    <alternativeName>
        <fullName evidence="11 13">GMP kinase</fullName>
    </alternativeName>
</protein>
<keyword evidence="10 13" id="KW-0067">ATP-binding</keyword>
<keyword evidence="7 13" id="KW-0808">Transferase</keyword>
<accession>A0A6I3M8H7</accession>
<dbReference type="InterPro" id="IPR020590">
    <property type="entry name" value="Guanylate_kinase_CS"/>
</dbReference>
<evidence type="ECO:0000256" key="9">
    <source>
        <dbReference type="ARBA" id="ARBA00022777"/>
    </source>
</evidence>
<evidence type="ECO:0000256" key="4">
    <source>
        <dbReference type="ARBA" id="ARBA00012961"/>
    </source>
</evidence>
<organism evidence="16 17">
    <name type="scientific">Agromyces bracchium</name>
    <dbReference type="NCBI Taxonomy" id="88376"/>
    <lineage>
        <taxon>Bacteria</taxon>
        <taxon>Bacillati</taxon>
        <taxon>Actinomycetota</taxon>
        <taxon>Actinomycetes</taxon>
        <taxon>Micrococcales</taxon>
        <taxon>Microbacteriaceae</taxon>
        <taxon>Agromyces</taxon>
    </lineage>
</organism>
<dbReference type="InterPro" id="IPR008145">
    <property type="entry name" value="GK/Ca_channel_bsu"/>
</dbReference>
<evidence type="ECO:0000256" key="2">
    <source>
        <dbReference type="ARBA" id="ARBA00004496"/>
    </source>
</evidence>
<dbReference type="InterPro" id="IPR017665">
    <property type="entry name" value="Guanylate_kinase"/>
</dbReference>
<evidence type="ECO:0000256" key="13">
    <source>
        <dbReference type="HAMAP-Rule" id="MF_00328"/>
    </source>
</evidence>
<comment type="subcellular location">
    <subcellularLocation>
        <location evidence="2 13">Cytoplasm</location>
    </subcellularLocation>
</comment>
<evidence type="ECO:0000256" key="10">
    <source>
        <dbReference type="ARBA" id="ARBA00022840"/>
    </source>
</evidence>
<keyword evidence="6 13" id="KW-0963">Cytoplasm</keyword>
<dbReference type="Gene3D" id="3.30.63.10">
    <property type="entry name" value="Guanylate Kinase phosphate binding domain"/>
    <property type="match status" value="1"/>
</dbReference>
<dbReference type="OrthoDB" id="9808150at2"/>